<proteinExistence type="predicted"/>
<dbReference type="Proteomes" id="UP001642483">
    <property type="component" value="Unassembled WGS sequence"/>
</dbReference>
<organism evidence="1 2">
    <name type="scientific">Clavelina lepadiformis</name>
    <name type="common">Light-bulb sea squirt</name>
    <name type="synonym">Ascidia lepadiformis</name>
    <dbReference type="NCBI Taxonomy" id="159417"/>
    <lineage>
        <taxon>Eukaryota</taxon>
        <taxon>Metazoa</taxon>
        <taxon>Chordata</taxon>
        <taxon>Tunicata</taxon>
        <taxon>Ascidiacea</taxon>
        <taxon>Aplousobranchia</taxon>
        <taxon>Clavelinidae</taxon>
        <taxon>Clavelina</taxon>
    </lineage>
</organism>
<gene>
    <name evidence="1" type="ORF">CVLEPA_LOCUS12221</name>
</gene>
<accession>A0ABP0FQU7</accession>
<protein>
    <submittedName>
        <fullName evidence="1">Uncharacterized protein</fullName>
    </submittedName>
</protein>
<reference evidence="1 2" key="1">
    <citation type="submission" date="2024-02" db="EMBL/GenBank/DDBJ databases">
        <authorList>
            <person name="Daric V."/>
            <person name="Darras S."/>
        </authorList>
    </citation>
    <scope>NUCLEOTIDE SEQUENCE [LARGE SCALE GENOMIC DNA]</scope>
</reference>
<keyword evidence="2" id="KW-1185">Reference proteome</keyword>
<name>A0ABP0FQU7_CLALP</name>
<evidence type="ECO:0000313" key="1">
    <source>
        <dbReference type="EMBL" id="CAK8681998.1"/>
    </source>
</evidence>
<comment type="caution">
    <text evidence="1">The sequence shown here is derived from an EMBL/GenBank/DDBJ whole genome shotgun (WGS) entry which is preliminary data.</text>
</comment>
<evidence type="ECO:0000313" key="2">
    <source>
        <dbReference type="Proteomes" id="UP001642483"/>
    </source>
</evidence>
<sequence length="211" mass="24058">MKLEVMSRKAGAYKSLDDVVNAYNQLEDDEGWTLHEYIGGVCIAVHSETYEDPDVKILIKDDLEYKIVIEGMCIDARVPLLHRNNLQTVLNFARKTQKNICSGFETVPDPQSFDVYHRRENSNIFKVPLAGPRYKSVYRSPSCGGISVKGQCGRCTKLYRDISNDLKAVQRKEKNAISKAEKLSRSIEEKNKINCSEFISYGMNILQQNKQ</sequence>
<dbReference type="EMBL" id="CAWYQH010000090">
    <property type="protein sequence ID" value="CAK8681998.1"/>
    <property type="molecule type" value="Genomic_DNA"/>
</dbReference>